<feature type="transmembrane region" description="Helical" evidence="8">
    <location>
        <begin position="65"/>
        <end position="86"/>
    </location>
</feature>
<evidence type="ECO:0000256" key="4">
    <source>
        <dbReference type="ARBA" id="ARBA00022692"/>
    </source>
</evidence>
<evidence type="ECO:0000313" key="11">
    <source>
        <dbReference type="Proteomes" id="UP001412067"/>
    </source>
</evidence>
<dbReference type="EC" id="2.3.1.225" evidence="8"/>
<evidence type="ECO:0000313" key="10">
    <source>
        <dbReference type="EMBL" id="KAK8945442.1"/>
    </source>
</evidence>
<dbReference type="PANTHER" id="PTHR12246">
    <property type="entry name" value="PALMITOYLTRANSFERASE ZDHHC16"/>
    <property type="match status" value="1"/>
</dbReference>
<evidence type="ECO:0000256" key="5">
    <source>
        <dbReference type="ARBA" id="ARBA00022989"/>
    </source>
</evidence>
<keyword evidence="5 8" id="KW-1133">Transmembrane helix</keyword>
<accession>A0ABR2LN36</accession>
<dbReference type="Proteomes" id="UP001412067">
    <property type="component" value="Unassembled WGS sequence"/>
</dbReference>
<keyword evidence="11" id="KW-1185">Reference proteome</keyword>
<name>A0ABR2LN36_9ASPA</name>
<dbReference type="InterPro" id="IPR039859">
    <property type="entry name" value="PFA4/ZDH16/20/ERF2-like"/>
</dbReference>
<evidence type="ECO:0000256" key="7">
    <source>
        <dbReference type="ARBA" id="ARBA00023315"/>
    </source>
</evidence>
<dbReference type="EMBL" id="JBBWWR010000017">
    <property type="protein sequence ID" value="KAK8945442.1"/>
    <property type="molecule type" value="Genomic_DNA"/>
</dbReference>
<feature type="domain" description="Palmitoyltransferase DHHC" evidence="9">
    <location>
        <begin position="144"/>
        <end position="293"/>
    </location>
</feature>
<comment type="catalytic activity">
    <reaction evidence="8">
        <text>L-cysteinyl-[protein] + hexadecanoyl-CoA = S-hexadecanoyl-L-cysteinyl-[protein] + CoA</text>
        <dbReference type="Rhea" id="RHEA:36683"/>
        <dbReference type="Rhea" id="RHEA-COMP:10131"/>
        <dbReference type="Rhea" id="RHEA-COMP:11032"/>
        <dbReference type="ChEBI" id="CHEBI:29950"/>
        <dbReference type="ChEBI" id="CHEBI:57287"/>
        <dbReference type="ChEBI" id="CHEBI:57379"/>
        <dbReference type="ChEBI" id="CHEBI:74151"/>
        <dbReference type="EC" id="2.3.1.225"/>
    </reaction>
</comment>
<feature type="transmembrane region" description="Helical" evidence="8">
    <location>
        <begin position="190"/>
        <end position="212"/>
    </location>
</feature>
<keyword evidence="3 8" id="KW-0808">Transferase</keyword>
<keyword evidence="7 8" id="KW-0012">Acyltransferase</keyword>
<keyword evidence="4 8" id="KW-0812">Transmembrane</keyword>
<evidence type="ECO:0000256" key="6">
    <source>
        <dbReference type="ARBA" id="ARBA00023136"/>
    </source>
</evidence>
<feature type="transmembrane region" description="Helical" evidence="8">
    <location>
        <begin position="258"/>
        <end position="277"/>
    </location>
</feature>
<dbReference type="InterPro" id="IPR001594">
    <property type="entry name" value="Palmitoyltrfase_DHHC"/>
</dbReference>
<reference evidence="10 11" key="1">
    <citation type="journal article" date="2022" name="Nat. Plants">
        <title>Genomes of leafy and leafless Platanthera orchids illuminate the evolution of mycoheterotrophy.</title>
        <authorList>
            <person name="Li M.H."/>
            <person name="Liu K.W."/>
            <person name="Li Z."/>
            <person name="Lu H.C."/>
            <person name="Ye Q.L."/>
            <person name="Zhang D."/>
            <person name="Wang J.Y."/>
            <person name="Li Y.F."/>
            <person name="Zhong Z.M."/>
            <person name="Liu X."/>
            <person name="Yu X."/>
            <person name="Liu D.K."/>
            <person name="Tu X.D."/>
            <person name="Liu B."/>
            <person name="Hao Y."/>
            <person name="Liao X.Y."/>
            <person name="Jiang Y.T."/>
            <person name="Sun W.H."/>
            <person name="Chen J."/>
            <person name="Chen Y.Q."/>
            <person name="Ai Y."/>
            <person name="Zhai J.W."/>
            <person name="Wu S.S."/>
            <person name="Zhou Z."/>
            <person name="Hsiao Y.Y."/>
            <person name="Wu W.L."/>
            <person name="Chen Y.Y."/>
            <person name="Lin Y.F."/>
            <person name="Hsu J.L."/>
            <person name="Li C.Y."/>
            <person name="Wang Z.W."/>
            <person name="Zhao X."/>
            <person name="Zhong W.Y."/>
            <person name="Ma X.K."/>
            <person name="Ma L."/>
            <person name="Huang J."/>
            <person name="Chen G.Z."/>
            <person name="Huang M.Z."/>
            <person name="Huang L."/>
            <person name="Peng D.H."/>
            <person name="Luo Y.B."/>
            <person name="Zou S.Q."/>
            <person name="Chen S.P."/>
            <person name="Lan S."/>
            <person name="Tsai W.C."/>
            <person name="Van de Peer Y."/>
            <person name="Liu Z.J."/>
        </authorList>
    </citation>
    <scope>NUCLEOTIDE SEQUENCE [LARGE SCALE GENOMIC DNA]</scope>
    <source>
        <strain evidence="10">Lor288</strain>
    </source>
</reference>
<proteinExistence type="inferred from homology"/>
<keyword evidence="6 8" id="KW-0472">Membrane</keyword>
<gene>
    <name evidence="10" type="ORF">KSP40_PGU011405</name>
</gene>
<comment type="domain">
    <text evidence="8">The DHHC domain is required for palmitoyltransferase activity.</text>
</comment>
<protein>
    <recommendedName>
        <fullName evidence="8">S-acyltransferase</fullName>
        <ecNumber evidence="8">2.3.1.225</ecNumber>
    </recommendedName>
    <alternativeName>
        <fullName evidence="8">Palmitoyltransferase</fullName>
    </alternativeName>
</protein>
<sequence>MEDHHVTSISEDYEKTCWGCGLRLLLATYSPIFKCGWCGAITTEIRTRKPDSVCFSQWRRARDQFFIVVLLLFMSFVIGAGVWAVYPTIFSISYFCGGFHSAITAILAFTTISSFCLSAFKSAGAPVPITWGSYPVVGKNTLENYTFCTYCDMPKPPRAHHCRSCKMCIMDMDHHCPFIGNCVGAGNHRFFIAFLISVVISCLYVVMMTSYTAFHILPPPQLESLPSTYDSVASKVLMQILAGISSSVLSLSVRGLVLLYLAFACLSVDIGIAVLLWQQLYYVYEGKTYINHIGSSKNSVSAEKGCQNILHFFNCPYFSYRLFFIPANAAKLQESSYKIL</sequence>
<evidence type="ECO:0000256" key="8">
    <source>
        <dbReference type="RuleBase" id="RU079119"/>
    </source>
</evidence>
<dbReference type="Pfam" id="PF01529">
    <property type="entry name" value="DHHC"/>
    <property type="match status" value="1"/>
</dbReference>
<evidence type="ECO:0000259" key="9">
    <source>
        <dbReference type="Pfam" id="PF01529"/>
    </source>
</evidence>
<comment type="caution">
    <text evidence="10">The sequence shown here is derived from an EMBL/GenBank/DDBJ whole genome shotgun (WGS) entry which is preliminary data.</text>
</comment>
<evidence type="ECO:0000256" key="1">
    <source>
        <dbReference type="ARBA" id="ARBA00004141"/>
    </source>
</evidence>
<feature type="transmembrane region" description="Helical" evidence="8">
    <location>
        <begin position="92"/>
        <end position="112"/>
    </location>
</feature>
<evidence type="ECO:0000256" key="2">
    <source>
        <dbReference type="ARBA" id="ARBA00008574"/>
    </source>
</evidence>
<dbReference type="PROSITE" id="PS50216">
    <property type="entry name" value="DHHC"/>
    <property type="match status" value="1"/>
</dbReference>
<evidence type="ECO:0000256" key="3">
    <source>
        <dbReference type="ARBA" id="ARBA00022679"/>
    </source>
</evidence>
<comment type="subcellular location">
    <subcellularLocation>
        <location evidence="1">Membrane</location>
        <topology evidence="1">Multi-pass membrane protein</topology>
    </subcellularLocation>
</comment>
<organism evidence="10 11">
    <name type="scientific">Platanthera guangdongensis</name>
    <dbReference type="NCBI Taxonomy" id="2320717"/>
    <lineage>
        <taxon>Eukaryota</taxon>
        <taxon>Viridiplantae</taxon>
        <taxon>Streptophyta</taxon>
        <taxon>Embryophyta</taxon>
        <taxon>Tracheophyta</taxon>
        <taxon>Spermatophyta</taxon>
        <taxon>Magnoliopsida</taxon>
        <taxon>Liliopsida</taxon>
        <taxon>Asparagales</taxon>
        <taxon>Orchidaceae</taxon>
        <taxon>Orchidoideae</taxon>
        <taxon>Orchideae</taxon>
        <taxon>Orchidinae</taxon>
        <taxon>Platanthera</taxon>
    </lineage>
</organism>
<comment type="similarity">
    <text evidence="2 8">Belongs to the DHHC palmitoyltransferase family.</text>
</comment>